<organism evidence="1 2">
    <name type="scientific">Enterococcus mundtii</name>
    <dbReference type="NCBI Taxonomy" id="53346"/>
    <lineage>
        <taxon>Bacteria</taxon>
        <taxon>Bacillati</taxon>
        <taxon>Bacillota</taxon>
        <taxon>Bacilli</taxon>
        <taxon>Lactobacillales</taxon>
        <taxon>Enterococcaceae</taxon>
        <taxon>Enterococcus</taxon>
    </lineage>
</organism>
<sequence length="109" mass="12437">MYTGIVSIADIREFGSRIIVTERLVKELADGSTRIVPQGKRFVLKNGEALEERHYFVGKQKKFLLGKPVPLKDLYDRIKFVYDANGVLIARRRNGRLRSTAKGMAKRIS</sequence>
<accession>A0ABQ0VGV3</accession>
<gene>
    <name evidence="1" type="primary">traE1</name>
    <name evidence="1" type="ORF">EMU01_30940</name>
</gene>
<evidence type="ECO:0000313" key="2">
    <source>
        <dbReference type="Proteomes" id="UP000321175"/>
    </source>
</evidence>
<dbReference type="Proteomes" id="UP000321175">
    <property type="component" value="Unassembled WGS sequence"/>
</dbReference>
<dbReference type="EMBL" id="BJWA01000051">
    <property type="protein sequence ID" value="GEL81950.1"/>
    <property type="molecule type" value="Genomic_DNA"/>
</dbReference>
<keyword evidence="2" id="KW-1185">Reference proteome</keyword>
<comment type="caution">
    <text evidence="1">The sequence shown here is derived from an EMBL/GenBank/DDBJ whole genome shotgun (WGS) entry which is preliminary data.</text>
</comment>
<reference evidence="1 2" key="1">
    <citation type="submission" date="2019-07" db="EMBL/GenBank/DDBJ databases">
        <title>Whole genome shotgun sequence of Enterococcus mundtii NBRC 100490.</title>
        <authorList>
            <person name="Hosoyama A."/>
            <person name="Uohara A."/>
            <person name="Ohji S."/>
            <person name="Ichikawa N."/>
        </authorList>
    </citation>
    <scope>NUCLEOTIDE SEQUENCE [LARGE SCALE GENOMIC DNA]</scope>
    <source>
        <strain evidence="1 2">NBRC 100490</strain>
    </source>
</reference>
<proteinExistence type="predicted"/>
<protein>
    <recommendedName>
        <fullName evidence="3">Conjugal transfer protein TraE</fullName>
    </recommendedName>
</protein>
<dbReference type="NCBIfam" id="NF041439">
    <property type="entry name" value="TraE_Enteroc"/>
    <property type="match status" value="1"/>
</dbReference>
<name>A0ABQ0VGV3_ENTMU</name>
<evidence type="ECO:0008006" key="3">
    <source>
        <dbReference type="Google" id="ProtNLM"/>
    </source>
</evidence>
<dbReference type="GeneID" id="61001188"/>
<dbReference type="RefSeq" id="WP_071867355.1">
    <property type="nucleotide sequence ID" value="NZ_BJWA01000051.1"/>
</dbReference>
<evidence type="ECO:0000313" key="1">
    <source>
        <dbReference type="EMBL" id="GEL81950.1"/>
    </source>
</evidence>